<dbReference type="InterPro" id="IPR006076">
    <property type="entry name" value="FAD-dep_OxRdtase"/>
</dbReference>
<feature type="transmembrane region" description="Helical" evidence="1">
    <location>
        <begin position="20"/>
        <end position="39"/>
    </location>
</feature>
<dbReference type="Pfam" id="PF01266">
    <property type="entry name" value="DAO"/>
    <property type="match status" value="1"/>
</dbReference>
<accession>A0A3B0ULA1</accession>
<keyword evidence="1" id="KW-1133">Transmembrane helix</keyword>
<keyword evidence="1" id="KW-0472">Membrane</keyword>
<keyword evidence="1" id="KW-0812">Transmembrane</keyword>
<protein>
    <submittedName>
        <fullName evidence="3">Sarcosine oxidase beta subunit</fullName>
        <ecNumber evidence="3">1.5.3.1</ecNumber>
    </submittedName>
</protein>
<feature type="non-terminal residue" evidence="3">
    <location>
        <position position="45"/>
    </location>
</feature>
<reference evidence="3" key="1">
    <citation type="submission" date="2018-06" db="EMBL/GenBank/DDBJ databases">
        <authorList>
            <person name="Zhirakovskaya E."/>
        </authorList>
    </citation>
    <scope>NUCLEOTIDE SEQUENCE</scope>
</reference>
<dbReference type="SUPFAM" id="SSF51905">
    <property type="entry name" value="FAD/NAD(P)-binding domain"/>
    <property type="match status" value="1"/>
</dbReference>
<organism evidence="3">
    <name type="scientific">hydrothermal vent metagenome</name>
    <dbReference type="NCBI Taxonomy" id="652676"/>
    <lineage>
        <taxon>unclassified sequences</taxon>
        <taxon>metagenomes</taxon>
        <taxon>ecological metagenomes</taxon>
    </lineage>
</organism>
<dbReference type="Gene3D" id="3.50.50.60">
    <property type="entry name" value="FAD/NAD(P)-binding domain"/>
    <property type="match status" value="1"/>
</dbReference>
<gene>
    <name evidence="3" type="ORF">MNBD_CHLOROFLEXI01-2170</name>
</gene>
<evidence type="ECO:0000259" key="2">
    <source>
        <dbReference type="Pfam" id="PF01266"/>
    </source>
</evidence>
<dbReference type="InterPro" id="IPR036188">
    <property type="entry name" value="FAD/NAD-bd_sf"/>
</dbReference>
<dbReference type="GO" id="GO:0008115">
    <property type="term" value="F:sarcosine oxidase activity"/>
    <property type="evidence" value="ECO:0007669"/>
    <property type="project" value="UniProtKB-EC"/>
</dbReference>
<sequence length="45" mass="5094">MNEFQEKLVNFKWHEPKKSYDVVIIGGGGHGLSTAYYLATRHGIT</sequence>
<dbReference type="AlphaFoldDB" id="A0A3B0ULA1"/>
<evidence type="ECO:0000256" key="1">
    <source>
        <dbReference type="SAM" id="Phobius"/>
    </source>
</evidence>
<dbReference type="EMBL" id="UOEU01000243">
    <property type="protein sequence ID" value="VAW31538.1"/>
    <property type="molecule type" value="Genomic_DNA"/>
</dbReference>
<feature type="domain" description="FAD dependent oxidoreductase" evidence="2">
    <location>
        <begin position="21"/>
        <end position="43"/>
    </location>
</feature>
<keyword evidence="3" id="KW-0560">Oxidoreductase</keyword>
<name>A0A3B0ULA1_9ZZZZ</name>
<dbReference type="EC" id="1.5.3.1" evidence="3"/>
<proteinExistence type="predicted"/>
<evidence type="ECO:0000313" key="3">
    <source>
        <dbReference type="EMBL" id="VAW31538.1"/>
    </source>
</evidence>